<reference evidence="1 2" key="2">
    <citation type="submission" date="2020-06" db="EMBL/GenBank/DDBJ databases">
        <title>Ramlibacter rhizophilus sp. nov., isolated from rhizosphere soil of national flower Mugunghwa from South Korea.</title>
        <authorList>
            <person name="Zheng-Fei Y."/>
            <person name="Huan T."/>
        </authorList>
    </citation>
    <scope>NUCLEOTIDE SEQUENCE [LARGE SCALE GENOMIC DNA]</scope>
    <source>
        <strain evidence="1 2">B156</strain>
    </source>
</reference>
<protein>
    <submittedName>
        <fullName evidence="1">Uncharacterized protein</fullName>
    </submittedName>
</protein>
<dbReference type="RefSeq" id="WP_171556773.1">
    <property type="nucleotide sequence ID" value="NZ_JABFCS010000001.1"/>
</dbReference>
<organism evidence="1 2">
    <name type="scientific">Ramlibacter montanisoli</name>
    <dbReference type="NCBI Taxonomy" id="2732512"/>
    <lineage>
        <taxon>Bacteria</taxon>
        <taxon>Pseudomonadati</taxon>
        <taxon>Pseudomonadota</taxon>
        <taxon>Betaproteobacteria</taxon>
        <taxon>Burkholderiales</taxon>
        <taxon>Comamonadaceae</taxon>
        <taxon>Ramlibacter</taxon>
    </lineage>
</organism>
<reference evidence="1 2" key="1">
    <citation type="submission" date="2020-05" db="EMBL/GenBank/DDBJ databases">
        <authorList>
            <person name="Khan S.A."/>
            <person name="Jeon C.O."/>
            <person name="Chun B.H."/>
        </authorList>
    </citation>
    <scope>NUCLEOTIDE SEQUENCE [LARGE SCALE GENOMIC DNA]</scope>
    <source>
        <strain evidence="1 2">B156</strain>
    </source>
</reference>
<comment type="caution">
    <text evidence="1">The sequence shown here is derived from an EMBL/GenBank/DDBJ whole genome shotgun (WGS) entry which is preliminary data.</text>
</comment>
<dbReference type="EMBL" id="JABFCS010000001">
    <property type="protein sequence ID" value="NNU42406.1"/>
    <property type="molecule type" value="Genomic_DNA"/>
</dbReference>
<accession>A0A849KA77</accession>
<keyword evidence="2" id="KW-1185">Reference proteome</keyword>
<proteinExistence type="predicted"/>
<dbReference type="AlphaFoldDB" id="A0A849KA77"/>
<evidence type="ECO:0000313" key="1">
    <source>
        <dbReference type="EMBL" id="NNU42406.1"/>
    </source>
</evidence>
<dbReference type="Proteomes" id="UP000552954">
    <property type="component" value="Unassembled WGS sequence"/>
</dbReference>
<gene>
    <name evidence="1" type="ORF">HK415_03380</name>
</gene>
<sequence>MSRPAPSRKYIAALEAAGDWSDQDVVVSGTDAQERAVRISRSEAAVPAALVRRWLQVRDALREPRLKVVAAFVSADGFLFIASARPER</sequence>
<evidence type="ECO:0000313" key="2">
    <source>
        <dbReference type="Proteomes" id="UP000552954"/>
    </source>
</evidence>
<name>A0A849KA77_9BURK</name>